<dbReference type="GO" id="GO:0051537">
    <property type="term" value="F:2 iron, 2 sulfur cluster binding"/>
    <property type="evidence" value="ECO:0007669"/>
    <property type="project" value="UniProtKB-KW"/>
</dbReference>
<keyword evidence="3" id="KW-0560">Oxidoreductase</keyword>
<dbReference type="RefSeq" id="WP_163904791.1">
    <property type="nucleotide sequence ID" value="NZ_AP022599.1"/>
</dbReference>
<dbReference type="PROSITE" id="PS51296">
    <property type="entry name" value="RIESKE"/>
    <property type="match status" value="1"/>
</dbReference>
<keyword evidence="1" id="KW-0001">2Fe-2S</keyword>
<dbReference type="PANTHER" id="PTHR21266">
    <property type="entry name" value="IRON-SULFUR DOMAIN CONTAINING PROTEIN"/>
    <property type="match status" value="1"/>
</dbReference>
<dbReference type="SUPFAM" id="SSF50022">
    <property type="entry name" value="ISP domain"/>
    <property type="match status" value="1"/>
</dbReference>
<dbReference type="AlphaFoldDB" id="A0A7I7USY3"/>
<dbReference type="InterPro" id="IPR050584">
    <property type="entry name" value="Cholesterol_7-desaturase"/>
</dbReference>
<evidence type="ECO:0000256" key="4">
    <source>
        <dbReference type="ARBA" id="ARBA00023004"/>
    </source>
</evidence>
<protein>
    <recommendedName>
        <fullName evidence="6">Rieske domain-containing protein</fullName>
    </recommendedName>
</protein>
<evidence type="ECO:0000313" key="8">
    <source>
        <dbReference type="Proteomes" id="UP000467252"/>
    </source>
</evidence>
<dbReference type="Proteomes" id="UP000467252">
    <property type="component" value="Chromosome"/>
</dbReference>
<keyword evidence="5" id="KW-0411">Iron-sulfur</keyword>
<accession>A0A7I7USY3</accession>
<dbReference type="GO" id="GO:0004497">
    <property type="term" value="F:monooxygenase activity"/>
    <property type="evidence" value="ECO:0007669"/>
    <property type="project" value="UniProtKB-ARBA"/>
</dbReference>
<evidence type="ECO:0000256" key="2">
    <source>
        <dbReference type="ARBA" id="ARBA00022723"/>
    </source>
</evidence>
<dbReference type="GO" id="GO:0016705">
    <property type="term" value="F:oxidoreductase activity, acting on paired donors, with incorporation or reduction of molecular oxygen"/>
    <property type="evidence" value="ECO:0007669"/>
    <property type="project" value="UniProtKB-ARBA"/>
</dbReference>
<gene>
    <name evidence="7" type="ORF">MPUL_48770</name>
</gene>
<evidence type="ECO:0000256" key="1">
    <source>
        <dbReference type="ARBA" id="ARBA00022714"/>
    </source>
</evidence>
<evidence type="ECO:0000256" key="5">
    <source>
        <dbReference type="ARBA" id="ARBA00023014"/>
    </source>
</evidence>
<reference evidence="7 8" key="1">
    <citation type="journal article" date="2019" name="Emerg. Microbes Infect.">
        <title>Comprehensive subspecies identification of 175 nontuberculous mycobacteria species based on 7547 genomic profiles.</title>
        <authorList>
            <person name="Matsumoto Y."/>
            <person name="Kinjo T."/>
            <person name="Motooka D."/>
            <person name="Nabeya D."/>
            <person name="Jung N."/>
            <person name="Uechi K."/>
            <person name="Horii T."/>
            <person name="Iida T."/>
            <person name="Fujita J."/>
            <person name="Nakamura S."/>
        </authorList>
    </citation>
    <scope>NUCLEOTIDE SEQUENCE [LARGE SCALE GENOMIC DNA]</scope>
    <source>
        <strain evidence="7 8">JCM 6370</strain>
    </source>
</reference>
<evidence type="ECO:0000256" key="3">
    <source>
        <dbReference type="ARBA" id="ARBA00023002"/>
    </source>
</evidence>
<organism evidence="7 8">
    <name type="scientific">Mycolicibacterium pulveris</name>
    <name type="common">Mycobacterium pulveris</name>
    <dbReference type="NCBI Taxonomy" id="36813"/>
    <lineage>
        <taxon>Bacteria</taxon>
        <taxon>Bacillati</taxon>
        <taxon>Actinomycetota</taxon>
        <taxon>Actinomycetes</taxon>
        <taxon>Mycobacteriales</taxon>
        <taxon>Mycobacteriaceae</taxon>
        <taxon>Mycolicibacterium</taxon>
    </lineage>
</organism>
<evidence type="ECO:0000313" key="7">
    <source>
        <dbReference type="EMBL" id="BBY83719.1"/>
    </source>
</evidence>
<name>A0A7I7USY3_MYCPV</name>
<sequence>MSIRDGSVYGWLPVAVADELGHGAVMPIRVHSDEVVLWRGESGEPHALDAYCAHLGHHLGYGGRVCGEDVRCFYHGWTWSPQGTNTDVPYDRRPYKGRRLGIWSVAERAGLIYLWHPGDADTTAPGLPAPELPLSGTDFVLRTDVAADPRLIVEHLVDPVTLGAFLQARPARSDVTARTDSRIVVHHEFAERAPVDVEVHAGATVVVMTDAWSLMIAVCPVSAGNSRVWAAVEATCAGADQRKRQVHAAVDRGLELAARMVYVPVPQGEGADIVDTYRQWAGAERASPAGVSARPT</sequence>
<keyword evidence="2" id="KW-0479">Metal-binding</keyword>
<keyword evidence="8" id="KW-1185">Reference proteome</keyword>
<dbReference type="InterPro" id="IPR017941">
    <property type="entry name" value="Rieske_2Fe-2S"/>
</dbReference>
<dbReference type="PANTHER" id="PTHR21266:SF60">
    <property type="entry name" value="3-KETOSTEROID-9-ALPHA-MONOOXYGENASE, OXYGENASE COMPONENT"/>
    <property type="match status" value="1"/>
</dbReference>
<keyword evidence="4" id="KW-0408">Iron</keyword>
<evidence type="ECO:0000259" key="6">
    <source>
        <dbReference type="PROSITE" id="PS51296"/>
    </source>
</evidence>
<dbReference type="Pfam" id="PF00355">
    <property type="entry name" value="Rieske"/>
    <property type="match status" value="1"/>
</dbReference>
<feature type="domain" description="Rieske" evidence="6">
    <location>
        <begin position="11"/>
        <end position="114"/>
    </location>
</feature>
<proteinExistence type="predicted"/>
<dbReference type="Gene3D" id="2.102.10.10">
    <property type="entry name" value="Rieske [2Fe-2S] iron-sulphur domain"/>
    <property type="match status" value="1"/>
</dbReference>
<dbReference type="EMBL" id="AP022599">
    <property type="protein sequence ID" value="BBY83719.1"/>
    <property type="molecule type" value="Genomic_DNA"/>
</dbReference>
<dbReference type="CDD" id="cd03469">
    <property type="entry name" value="Rieske_RO_Alpha_N"/>
    <property type="match status" value="1"/>
</dbReference>
<dbReference type="InterPro" id="IPR036922">
    <property type="entry name" value="Rieske_2Fe-2S_sf"/>
</dbReference>
<dbReference type="GO" id="GO:0046872">
    <property type="term" value="F:metal ion binding"/>
    <property type="evidence" value="ECO:0007669"/>
    <property type="project" value="UniProtKB-KW"/>
</dbReference>